<dbReference type="OrthoDB" id="5152093at2759"/>
<dbReference type="GeneID" id="63767086"/>
<dbReference type="VEuPathDB" id="FungiDB:ASPSYDRAFT_79737"/>
<gene>
    <name evidence="4" type="ORF">ASPSYDRAFT_79737</name>
</gene>
<evidence type="ECO:0000313" key="5">
    <source>
        <dbReference type="Proteomes" id="UP000184356"/>
    </source>
</evidence>
<feature type="chain" id="PRO_5012657069" description="Granulins domain-containing protein" evidence="3">
    <location>
        <begin position="22"/>
        <end position="318"/>
    </location>
</feature>
<keyword evidence="5" id="KW-1185">Reference proteome</keyword>
<dbReference type="AlphaFoldDB" id="A0A1L9TDX6"/>
<feature type="signal peptide" evidence="3">
    <location>
        <begin position="1"/>
        <end position="21"/>
    </location>
</feature>
<keyword evidence="2" id="KW-0812">Transmembrane</keyword>
<accession>A0A1L9TDX6</accession>
<reference evidence="5" key="1">
    <citation type="journal article" date="2017" name="Genome Biol.">
        <title>Comparative genomics reveals high biological diversity and specific adaptations in the industrially and medically important fungal genus Aspergillus.</title>
        <authorList>
            <person name="de Vries R.P."/>
            <person name="Riley R."/>
            <person name="Wiebenga A."/>
            <person name="Aguilar-Osorio G."/>
            <person name="Amillis S."/>
            <person name="Uchima C.A."/>
            <person name="Anderluh G."/>
            <person name="Asadollahi M."/>
            <person name="Askin M."/>
            <person name="Barry K."/>
            <person name="Battaglia E."/>
            <person name="Bayram O."/>
            <person name="Benocci T."/>
            <person name="Braus-Stromeyer S.A."/>
            <person name="Caldana C."/>
            <person name="Canovas D."/>
            <person name="Cerqueira G.C."/>
            <person name="Chen F."/>
            <person name="Chen W."/>
            <person name="Choi C."/>
            <person name="Clum A."/>
            <person name="Dos Santos R.A."/>
            <person name="Damasio A.R."/>
            <person name="Diallinas G."/>
            <person name="Emri T."/>
            <person name="Fekete E."/>
            <person name="Flipphi M."/>
            <person name="Freyberg S."/>
            <person name="Gallo A."/>
            <person name="Gournas C."/>
            <person name="Habgood R."/>
            <person name="Hainaut M."/>
            <person name="Harispe M.L."/>
            <person name="Henrissat B."/>
            <person name="Hilden K.S."/>
            <person name="Hope R."/>
            <person name="Hossain A."/>
            <person name="Karabika E."/>
            <person name="Karaffa L."/>
            <person name="Karanyi Z."/>
            <person name="Krasevec N."/>
            <person name="Kuo A."/>
            <person name="Kusch H."/>
            <person name="LaButti K."/>
            <person name="Lagendijk E.L."/>
            <person name="Lapidus A."/>
            <person name="Levasseur A."/>
            <person name="Lindquist E."/>
            <person name="Lipzen A."/>
            <person name="Logrieco A.F."/>
            <person name="MacCabe A."/>
            <person name="Maekelae M.R."/>
            <person name="Malavazi I."/>
            <person name="Melin P."/>
            <person name="Meyer V."/>
            <person name="Mielnichuk N."/>
            <person name="Miskei M."/>
            <person name="Molnar A.P."/>
            <person name="Mule G."/>
            <person name="Ngan C.Y."/>
            <person name="Orejas M."/>
            <person name="Orosz E."/>
            <person name="Ouedraogo J.P."/>
            <person name="Overkamp K.M."/>
            <person name="Park H.-S."/>
            <person name="Perrone G."/>
            <person name="Piumi F."/>
            <person name="Punt P.J."/>
            <person name="Ram A.F."/>
            <person name="Ramon A."/>
            <person name="Rauscher S."/>
            <person name="Record E."/>
            <person name="Riano-Pachon D.M."/>
            <person name="Robert V."/>
            <person name="Roehrig J."/>
            <person name="Ruller R."/>
            <person name="Salamov A."/>
            <person name="Salih N.S."/>
            <person name="Samson R.A."/>
            <person name="Sandor E."/>
            <person name="Sanguinetti M."/>
            <person name="Schuetze T."/>
            <person name="Sepcic K."/>
            <person name="Shelest E."/>
            <person name="Sherlock G."/>
            <person name="Sophianopoulou V."/>
            <person name="Squina F.M."/>
            <person name="Sun H."/>
            <person name="Susca A."/>
            <person name="Todd R.B."/>
            <person name="Tsang A."/>
            <person name="Unkles S.E."/>
            <person name="van de Wiele N."/>
            <person name="van Rossen-Uffink D."/>
            <person name="Oliveira J.V."/>
            <person name="Vesth T.C."/>
            <person name="Visser J."/>
            <person name="Yu J.-H."/>
            <person name="Zhou M."/>
            <person name="Andersen M.R."/>
            <person name="Archer D.B."/>
            <person name="Baker S.E."/>
            <person name="Benoit I."/>
            <person name="Brakhage A.A."/>
            <person name="Braus G.H."/>
            <person name="Fischer R."/>
            <person name="Frisvad J.C."/>
            <person name="Goldman G.H."/>
            <person name="Houbraken J."/>
            <person name="Oakley B."/>
            <person name="Pocsi I."/>
            <person name="Scazzocchio C."/>
            <person name="Seiboth B."/>
            <person name="vanKuyk P.A."/>
            <person name="Wortman J."/>
            <person name="Dyer P.S."/>
            <person name="Grigoriev I.V."/>
        </authorList>
    </citation>
    <scope>NUCLEOTIDE SEQUENCE [LARGE SCALE GENOMIC DNA]</scope>
    <source>
        <strain evidence="5">CBS 593.65</strain>
    </source>
</reference>
<evidence type="ECO:0000256" key="2">
    <source>
        <dbReference type="SAM" id="Phobius"/>
    </source>
</evidence>
<keyword evidence="2" id="KW-0472">Membrane</keyword>
<feature type="compositionally biased region" description="Polar residues" evidence="1">
    <location>
        <begin position="248"/>
        <end position="257"/>
    </location>
</feature>
<keyword evidence="2" id="KW-1133">Transmembrane helix</keyword>
<dbReference type="STRING" id="1036612.A0A1L9TDX6"/>
<proteinExistence type="predicted"/>
<organism evidence="4 5">
    <name type="scientific">Aspergillus sydowii CBS 593.65</name>
    <dbReference type="NCBI Taxonomy" id="1036612"/>
    <lineage>
        <taxon>Eukaryota</taxon>
        <taxon>Fungi</taxon>
        <taxon>Dikarya</taxon>
        <taxon>Ascomycota</taxon>
        <taxon>Pezizomycotina</taxon>
        <taxon>Eurotiomycetes</taxon>
        <taxon>Eurotiomycetidae</taxon>
        <taxon>Eurotiales</taxon>
        <taxon>Aspergillaceae</taxon>
        <taxon>Aspergillus</taxon>
        <taxon>Aspergillus subgen. Nidulantes</taxon>
    </lineage>
</organism>
<dbReference type="RefSeq" id="XP_040701434.1">
    <property type="nucleotide sequence ID" value="XM_040851013.1"/>
</dbReference>
<keyword evidence="3" id="KW-0732">Signal</keyword>
<evidence type="ECO:0000256" key="1">
    <source>
        <dbReference type="SAM" id="MobiDB-lite"/>
    </source>
</evidence>
<dbReference type="EMBL" id="KV878588">
    <property type="protein sequence ID" value="OJJ57628.1"/>
    <property type="molecule type" value="Genomic_DNA"/>
</dbReference>
<feature type="region of interest" description="Disordered" evidence="1">
    <location>
        <begin position="248"/>
        <end position="280"/>
    </location>
</feature>
<evidence type="ECO:0000256" key="3">
    <source>
        <dbReference type="SAM" id="SignalP"/>
    </source>
</evidence>
<evidence type="ECO:0008006" key="6">
    <source>
        <dbReference type="Google" id="ProtNLM"/>
    </source>
</evidence>
<name>A0A1L9TDX6_9EURO</name>
<dbReference type="Proteomes" id="UP000184356">
    <property type="component" value="Unassembled WGS sequence"/>
</dbReference>
<protein>
    <recommendedName>
        <fullName evidence="6">Granulins domain-containing protein</fullName>
    </recommendedName>
</protein>
<feature type="transmembrane region" description="Helical" evidence="2">
    <location>
        <begin position="298"/>
        <end position="317"/>
    </location>
</feature>
<evidence type="ECO:0000313" key="4">
    <source>
        <dbReference type="EMBL" id="OJJ57628.1"/>
    </source>
</evidence>
<sequence>MAPLRRIVLSLFAILPHSAHGAVPVQSPNSPRLELIPAHAGHGINTTLTIPRDADAVFAPLAKRQHNCPSHCRYCCEDLVCVSSLADVCCGGYYCLAGDTCSNTGKCCPEGTKACDDGCIPEGGECCSSGGYCEPGLYCYLVDGYQPTCCPSGGCYGDSDYDYTTTAATTTYEYTTTDYTISTSTYADWDYYTRTITWTYWVTFYTYYVPSSTDLRTSSTTTTTTIVSVYATDSADASSSLDEISATITDNVPSTATDPPRPTTSETETETETARLGGGDGGFTSGGIVFGTPVYASWYGLVLIFWAALMPAVLALCL</sequence>